<dbReference type="InterPro" id="IPR014096">
    <property type="entry name" value="Phenyl_P_COase_b"/>
</dbReference>
<dbReference type="GO" id="GO:0046281">
    <property type="term" value="P:cinnamic acid catabolic process"/>
    <property type="evidence" value="ECO:0007669"/>
    <property type="project" value="TreeGrafter"/>
</dbReference>
<accession>A0A1M5Z058</accession>
<feature type="domain" description="3-octaprenyl-4-hydroxybenzoate carboxy-lyase-like Rift-related" evidence="1">
    <location>
        <begin position="104"/>
        <end position="304"/>
    </location>
</feature>
<dbReference type="InterPro" id="IPR049383">
    <property type="entry name" value="UbiD-like_N"/>
</dbReference>
<dbReference type="Pfam" id="PF20695">
    <property type="entry name" value="UbiD_N"/>
    <property type="match status" value="1"/>
</dbReference>
<dbReference type="RefSeq" id="WP_073030349.1">
    <property type="nucleotide sequence ID" value="NZ_FQXJ01000009.1"/>
</dbReference>
<evidence type="ECO:0000259" key="3">
    <source>
        <dbReference type="Pfam" id="PF20696"/>
    </source>
</evidence>
<evidence type="ECO:0000313" key="5">
    <source>
        <dbReference type="Proteomes" id="UP000183954"/>
    </source>
</evidence>
<dbReference type="Proteomes" id="UP000183954">
    <property type="component" value="Unassembled WGS sequence"/>
</dbReference>
<dbReference type="GO" id="GO:0016831">
    <property type="term" value="F:carboxy-lyase activity"/>
    <property type="evidence" value="ECO:0007669"/>
    <property type="project" value="InterPro"/>
</dbReference>
<dbReference type="EMBL" id="FQXJ01000009">
    <property type="protein sequence ID" value="SHI17646.1"/>
    <property type="molecule type" value="Genomic_DNA"/>
</dbReference>
<dbReference type="NCBIfam" id="TIGR02724">
    <property type="entry name" value="phenyl_P_beta"/>
    <property type="match status" value="1"/>
</dbReference>
<organism evidence="4 5">
    <name type="scientific">Desulfosporosinus lacus DSM 15449</name>
    <dbReference type="NCBI Taxonomy" id="1121420"/>
    <lineage>
        <taxon>Bacteria</taxon>
        <taxon>Bacillati</taxon>
        <taxon>Bacillota</taxon>
        <taxon>Clostridia</taxon>
        <taxon>Eubacteriales</taxon>
        <taxon>Desulfitobacteriaceae</taxon>
        <taxon>Desulfosporosinus</taxon>
    </lineage>
</organism>
<dbReference type="PANTHER" id="PTHR30108">
    <property type="entry name" value="3-OCTAPRENYL-4-HYDROXYBENZOATE CARBOXY-LYASE-RELATED"/>
    <property type="match status" value="1"/>
</dbReference>
<dbReference type="InterPro" id="IPR049381">
    <property type="entry name" value="UbiD-like_C"/>
</dbReference>
<dbReference type="InterPro" id="IPR002830">
    <property type="entry name" value="UbiD"/>
</dbReference>
<evidence type="ECO:0000259" key="1">
    <source>
        <dbReference type="Pfam" id="PF01977"/>
    </source>
</evidence>
<dbReference type="GO" id="GO:0033494">
    <property type="term" value="P:ferulate metabolic process"/>
    <property type="evidence" value="ECO:0007669"/>
    <property type="project" value="TreeGrafter"/>
</dbReference>
<dbReference type="InterPro" id="IPR048304">
    <property type="entry name" value="UbiD_Rift_dom"/>
</dbReference>
<feature type="domain" description="3-octaprenyl-4-hydroxybenzoate carboxy-lyase-like C-terminal" evidence="3">
    <location>
        <begin position="309"/>
        <end position="438"/>
    </location>
</feature>
<dbReference type="Pfam" id="PF01977">
    <property type="entry name" value="UbiD"/>
    <property type="match status" value="1"/>
</dbReference>
<proteinExistence type="predicted"/>
<name>A0A1M5Z058_9FIRM</name>
<dbReference type="Gene3D" id="3.40.1670.10">
    <property type="entry name" value="UbiD C-terminal domain-like"/>
    <property type="match status" value="1"/>
</dbReference>
<gene>
    <name evidence="4" type="ORF">SAMN02746098_02812</name>
</gene>
<dbReference type="GO" id="GO:0005737">
    <property type="term" value="C:cytoplasm"/>
    <property type="evidence" value="ECO:0007669"/>
    <property type="project" value="TreeGrafter"/>
</dbReference>
<dbReference type="AlphaFoldDB" id="A0A1M5Z058"/>
<feature type="domain" description="3-octaprenyl-4-hydroxybenzoate carboxy-lyase-like N-terminal" evidence="2">
    <location>
        <begin position="10"/>
        <end position="88"/>
    </location>
</feature>
<dbReference type="SUPFAM" id="SSF143968">
    <property type="entry name" value="UbiD C-terminal domain-like"/>
    <property type="match status" value="1"/>
</dbReference>
<evidence type="ECO:0000313" key="4">
    <source>
        <dbReference type="EMBL" id="SHI17646.1"/>
    </source>
</evidence>
<dbReference type="NCBIfam" id="TIGR00148">
    <property type="entry name" value="UbiD family decarboxylase"/>
    <property type="match status" value="1"/>
</dbReference>
<dbReference type="SUPFAM" id="SSF50475">
    <property type="entry name" value="FMN-binding split barrel"/>
    <property type="match status" value="1"/>
</dbReference>
<dbReference type="Pfam" id="PF20696">
    <property type="entry name" value="UbiD_C"/>
    <property type="match status" value="1"/>
</dbReference>
<dbReference type="OrthoDB" id="9809841at2"/>
<evidence type="ECO:0000259" key="2">
    <source>
        <dbReference type="Pfam" id="PF20695"/>
    </source>
</evidence>
<dbReference type="STRING" id="1121420.SAMN02746098_02812"/>
<reference evidence="5" key="1">
    <citation type="submission" date="2016-11" db="EMBL/GenBank/DDBJ databases">
        <authorList>
            <person name="Varghese N."/>
            <person name="Submissions S."/>
        </authorList>
    </citation>
    <scope>NUCLEOTIDE SEQUENCE [LARGE SCALE GENOMIC DNA]</scope>
    <source>
        <strain evidence="5">DSM 15449</strain>
    </source>
</reference>
<protein>
    <submittedName>
        <fullName evidence="4">4-hydroxy-3-polyprenylbenzoate decarboxylase</fullName>
    </submittedName>
</protein>
<sequence>MPNENLRDFISELEKNGELLRIKNEVDWNLELSHIAKVNEEKTGPALLFENVKDYKGGKVFVGALSSTKRLAIAMNMPIETTQTQMARAWVDRCKTLIPPVYVATGAVKENIDIGDDVDLFKFPVPKFYERDGGRYIGTFATCITKDPETGWINLGTYRMQMLDKNTVGVMFIKGKHGDLHRKKYIGLNKPMQVAVVIGYDPLMFLASSTTISAGEDEYNYIGALRGSAVEVVKGEYVDLPIPANAEMVLEGELWPEELRAEGPFGEYTGYYSGVGTTPRHYINVKAVTYRNDMIFHSTTVGRPVTDTHMIQAMNRTATLWSDLEQMKVPGIQSVYVPPESSGRYMAVVSVKCMYPGHSDHVGNAVIATTTGSYGFKVIVVVDEDIPADDMGRVLWAMTTRMNPLRGCQIISRARSTPLDPSLPIGARDITSRIIMDCTIPYEWKEKPTNITLSEPVLEVVKEKWNEYGFKDAFSYKA</sequence>
<keyword evidence="5" id="KW-1185">Reference proteome</keyword>
<dbReference type="PANTHER" id="PTHR30108:SF17">
    <property type="entry name" value="FERULIC ACID DECARBOXYLASE 1"/>
    <property type="match status" value="1"/>
</dbReference>